<dbReference type="InParanoid" id="A0A1V8T756"/>
<protein>
    <submittedName>
        <fullName evidence="2">Uncharacterized protein</fullName>
    </submittedName>
</protein>
<reference evidence="3" key="1">
    <citation type="submission" date="2017-03" db="EMBL/GenBank/DDBJ databases">
        <title>Genomes of endolithic fungi from Antarctica.</title>
        <authorList>
            <person name="Coleine C."/>
            <person name="Masonjones S."/>
            <person name="Stajich J.E."/>
        </authorList>
    </citation>
    <scope>NUCLEOTIDE SEQUENCE [LARGE SCALE GENOMIC DNA]</scope>
    <source>
        <strain evidence="3">CCFEE 5527</strain>
    </source>
</reference>
<dbReference type="Proteomes" id="UP000192596">
    <property type="component" value="Unassembled WGS sequence"/>
</dbReference>
<keyword evidence="3" id="KW-1185">Reference proteome</keyword>
<feature type="region of interest" description="Disordered" evidence="1">
    <location>
        <begin position="101"/>
        <end position="133"/>
    </location>
</feature>
<dbReference type="EMBL" id="NAJO01000015">
    <property type="protein sequence ID" value="OQO07068.1"/>
    <property type="molecule type" value="Genomic_DNA"/>
</dbReference>
<proteinExistence type="predicted"/>
<gene>
    <name evidence="2" type="ORF">B0A48_07634</name>
</gene>
<evidence type="ECO:0000313" key="3">
    <source>
        <dbReference type="Proteomes" id="UP000192596"/>
    </source>
</evidence>
<comment type="caution">
    <text evidence="2">The sequence shown here is derived from an EMBL/GenBank/DDBJ whole genome shotgun (WGS) entry which is preliminary data.</text>
</comment>
<sequence length="133" mass="14780">MPPPSFPPYNLPPYNWIQQYYAAYGGSIAPPSAPPPPQSPHYVTLPNGSRYIHDTSNDFYINPSGRRVQLYRDFDEARAARAAYDAQGGAERYEHAAVLENRPRGPNGNHPVMQASWPEAPVSFAAPPRSDSR</sequence>
<dbReference type="AlphaFoldDB" id="A0A1V8T756"/>
<evidence type="ECO:0000313" key="2">
    <source>
        <dbReference type="EMBL" id="OQO07068.1"/>
    </source>
</evidence>
<accession>A0A1V8T756</accession>
<evidence type="ECO:0000256" key="1">
    <source>
        <dbReference type="SAM" id="MobiDB-lite"/>
    </source>
</evidence>
<organism evidence="2 3">
    <name type="scientific">Cryoendolithus antarcticus</name>
    <dbReference type="NCBI Taxonomy" id="1507870"/>
    <lineage>
        <taxon>Eukaryota</taxon>
        <taxon>Fungi</taxon>
        <taxon>Dikarya</taxon>
        <taxon>Ascomycota</taxon>
        <taxon>Pezizomycotina</taxon>
        <taxon>Dothideomycetes</taxon>
        <taxon>Dothideomycetidae</taxon>
        <taxon>Cladosporiales</taxon>
        <taxon>Cladosporiaceae</taxon>
        <taxon>Cryoendolithus</taxon>
    </lineage>
</organism>
<name>A0A1V8T756_9PEZI</name>